<dbReference type="PROSITE" id="PS50002">
    <property type="entry name" value="SH3"/>
    <property type="match status" value="1"/>
</dbReference>
<feature type="domain" description="DH" evidence="7">
    <location>
        <begin position="135"/>
        <end position="316"/>
    </location>
</feature>
<feature type="domain" description="SH3" evidence="5">
    <location>
        <begin position="3"/>
        <end position="63"/>
    </location>
</feature>
<dbReference type="GO" id="GO:0005085">
    <property type="term" value="F:guanyl-nucleotide exchange factor activity"/>
    <property type="evidence" value="ECO:0007669"/>
    <property type="project" value="InterPro"/>
</dbReference>
<dbReference type="SUPFAM" id="SSF50729">
    <property type="entry name" value="PH domain-like"/>
    <property type="match status" value="1"/>
</dbReference>
<dbReference type="SMART" id="SM00325">
    <property type="entry name" value="RhoGEF"/>
    <property type="match status" value="1"/>
</dbReference>
<dbReference type="PRINTS" id="PR00452">
    <property type="entry name" value="SH3DOMAIN"/>
</dbReference>
<evidence type="ECO:0000256" key="3">
    <source>
        <dbReference type="SAM" id="MobiDB-lite"/>
    </source>
</evidence>
<dbReference type="EMBL" id="LNIX01000003">
    <property type="protein sequence ID" value="OXA58152.1"/>
    <property type="molecule type" value="Genomic_DNA"/>
</dbReference>
<dbReference type="Pfam" id="PF07653">
    <property type="entry name" value="SH3_2"/>
    <property type="match status" value="1"/>
</dbReference>
<keyword evidence="4" id="KW-1133">Transmembrane helix</keyword>
<dbReference type="PANTHER" id="PTHR46026:SF1">
    <property type="entry name" value="RHO-TYPE GUANINE NUCLEOTIDE EXCHANGE FACTOR, ISOFORM F"/>
    <property type="match status" value="1"/>
</dbReference>
<evidence type="ECO:0000313" key="8">
    <source>
        <dbReference type="EMBL" id="OXA58152.1"/>
    </source>
</evidence>
<feature type="transmembrane region" description="Helical" evidence="4">
    <location>
        <begin position="1291"/>
        <end position="1311"/>
    </location>
</feature>
<dbReference type="InterPro" id="IPR001849">
    <property type="entry name" value="PH_domain"/>
</dbReference>
<dbReference type="CDD" id="cd00160">
    <property type="entry name" value="RhoGEF"/>
    <property type="match status" value="1"/>
</dbReference>
<dbReference type="SUPFAM" id="SSF50044">
    <property type="entry name" value="SH3-domain"/>
    <property type="match status" value="1"/>
</dbReference>
<protein>
    <submittedName>
        <fullName evidence="8">Rho guanine nucleotide exchange factor 7</fullName>
    </submittedName>
</protein>
<gene>
    <name evidence="8" type="ORF">Fcan01_07025</name>
</gene>
<evidence type="ECO:0000259" key="7">
    <source>
        <dbReference type="PROSITE" id="PS50010"/>
    </source>
</evidence>
<feature type="transmembrane region" description="Helical" evidence="4">
    <location>
        <begin position="1167"/>
        <end position="1186"/>
    </location>
</feature>
<feature type="transmembrane region" description="Helical" evidence="4">
    <location>
        <begin position="1093"/>
        <end position="1116"/>
    </location>
</feature>
<dbReference type="Gene3D" id="1.20.900.10">
    <property type="entry name" value="Dbl homology (DH) domain"/>
    <property type="match status" value="1"/>
</dbReference>
<sequence>MAERPILVKATHAYAPVNNDELRLEKGEILTVTRKEDGGWWEGTLSNGKTGWFPSNYVENIVLIMSSSSSTSPLSSLSAVGPMDNNPQHHQQQDVATTTLPSSPQGSIGAGLNVSISNGTNGEPSTAFAAQQAEYRQIAFKELIESEMGHVQELQTFWEVYLAPLQKSEILKPGEFKTIVGNILEVTNMHLNLILNPLRSEQNKAAKDQRIGNIFLENATKFEEIHKAWGSNHPRAVQTVEKYKEQLSIFIESKGGRKPGILYIITLLSQPFRRLEKYPMLLQEIERHVEEFHKDRGDLQRSIEYYKDVQKTCSALRKQKEMELEVLSGSGIKDWEGSDVSQLGDIIFMNLVHLGNERHPRYLVLFPNTLLILSYSTETNSLVYEGKVPVSGITLRPLADKDALVNAFEIAGPMIDQITVGCASKAIRETWLAHLNSILKTNRFPSFSSSPQQVQFSRSLPQSIDFNDRIFLTSGDEKQELPKCSLTTSSSLPISSQVPEYKYTPSKNPPYVELCSYFQTLYKQGLIHSKSFECMQTLELQYDNIDLECQRRVKPHSSCPKYTPLSHVTSLDSSKIKKRQHLLVPSQSIFEPSSPSFKFSFCSDFDSDDTNSESTIRDSNCSTATSSSSPSEYRLTKEVGYPFHKWRWGMSNLCVEKLRSPSMFLSPSIHGGGAGNSLAGIGTGRNGGCGAPPGMIERSPGELHLDKSRSITFGDTKLYWKIKGTFSSFMSRSQSLPVIKLAFSEHKDTFSLVEQSSMAAKPAFPPTEILNNAEQPQSTTCEISSTRTKGRLVRQNAFDFDDAEVENLPDLNDNLQQIVNHTASSFDSGLGDLTPSNRTTQTNFYEESFGHLTPPVSQAWTIDRLRPSPPFNPFLAEYLNSVKKQNNSASTTSLNANSPKITSLNNVRSQSAGGGVPSIMSFSSNYNNAAPTVTNEEEFAILALVDSFCTTNRHTVTSTHSDVTKSGVIPPPISSNVSNKSTLPQEPRSLLAVKTVHSERQNYWKINFFLILLPLIVCGLPVHLLLGGRRRISGTKEWLKQIFLKDPICIRIITVCFFLFGLGVNGLFIYIAGGLLYSLTIKGEVRSSIFEDVINIVRVAPVVIPIDIIWICGYSVRKLLISFDRVTYPEIEVEWKIDYGKMSKKKKKPDKAWKNGWRSMTSYRIRLVAVYFIVIFNQLVHALITFETTKDVTDSSRIFDTWVSFALNFMYNLMLPIHMCLAWAIDWEFQRLSLYIKSLIACKIHPTFEYLAQFKKYYKSVGNHVMSVNDICGGYYSWVLLYLFLSMYNEVYGVIQVIITSFISYILGTVSNGTDLPKANVRLFVGNVFGGFSQVLLIALTG</sequence>
<evidence type="ECO:0000313" key="9">
    <source>
        <dbReference type="Proteomes" id="UP000198287"/>
    </source>
</evidence>
<feature type="transmembrane region" description="Helical" evidence="4">
    <location>
        <begin position="1206"/>
        <end position="1225"/>
    </location>
</feature>
<dbReference type="Gene3D" id="2.30.29.30">
    <property type="entry name" value="Pleckstrin-homology domain (PH domain)/Phosphotyrosine-binding domain (PTB)"/>
    <property type="match status" value="1"/>
</dbReference>
<dbReference type="Proteomes" id="UP000198287">
    <property type="component" value="Unassembled WGS sequence"/>
</dbReference>
<reference evidence="8 9" key="1">
    <citation type="submission" date="2015-12" db="EMBL/GenBank/DDBJ databases">
        <title>The genome of Folsomia candida.</title>
        <authorList>
            <person name="Faddeeva A."/>
            <person name="Derks M.F."/>
            <person name="Anvar Y."/>
            <person name="Smit S."/>
            <person name="Van Straalen N."/>
            <person name="Roelofs D."/>
        </authorList>
    </citation>
    <scope>NUCLEOTIDE SEQUENCE [LARGE SCALE GENOMIC DNA]</scope>
    <source>
        <strain evidence="8 9">VU population</strain>
        <tissue evidence="8">Whole body</tissue>
    </source>
</reference>
<comment type="caution">
    <text evidence="8">The sequence shown here is derived from an EMBL/GenBank/DDBJ whole genome shotgun (WGS) entry which is preliminary data.</text>
</comment>
<feature type="transmembrane region" description="Helical" evidence="4">
    <location>
        <begin position="1323"/>
        <end position="1341"/>
    </location>
</feature>
<dbReference type="InterPro" id="IPR001452">
    <property type="entry name" value="SH3_domain"/>
</dbReference>
<feature type="transmembrane region" description="Helical" evidence="4">
    <location>
        <begin position="1265"/>
        <end position="1285"/>
    </location>
</feature>
<feature type="compositionally biased region" description="Polar residues" evidence="3">
    <location>
        <begin position="85"/>
        <end position="105"/>
    </location>
</feature>
<keyword evidence="1 2" id="KW-0728">SH3 domain</keyword>
<dbReference type="Pfam" id="PF00621">
    <property type="entry name" value="RhoGEF"/>
    <property type="match status" value="1"/>
</dbReference>
<feature type="domain" description="PH" evidence="6">
    <location>
        <begin position="339"/>
        <end position="440"/>
    </location>
</feature>
<keyword evidence="9" id="KW-1185">Reference proteome</keyword>
<proteinExistence type="predicted"/>
<name>A0A226EKI6_FOLCA</name>
<organism evidence="8 9">
    <name type="scientific">Folsomia candida</name>
    <name type="common">Springtail</name>
    <dbReference type="NCBI Taxonomy" id="158441"/>
    <lineage>
        <taxon>Eukaryota</taxon>
        <taxon>Metazoa</taxon>
        <taxon>Ecdysozoa</taxon>
        <taxon>Arthropoda</taxon>
        <taxon>Hexapoda</taxon>
        <taxon>Collembola</taxon>
        <taxon>Entomobryomorpha</taxon>
        <taxon>Isotomoidea</taxon>
        <taxon>Isotomidae</taxon>
        <taxon>Proisotominae</taxon>
        <taxon>Folsomia</taxon>
    </lineage>
</organism>
<keyword evidence="4" id="KW-0472">Membrane</keyword>
<feature type="compositionally biased region" description="Low complexity" evidence="3">
    <location>
        <begin position="619"/>
        <end position="630"/>
    </location>
</feature>
<dbReference type="SMART" id="SM00326">
    <property type="entry name" value="SH3"/>
    <property type="match status" value="1"/>
</dbReference>
<evidence type="ECO:0000256" key="2">
    <source>
        <dbReference type="PROSITE-ProRule" id="PRU00192"/>
    </source>
</evidence>
<evidence type="ECO:0000259" key="6">
    <source>
        <dbReference type="PROSITE" id="PS50003"/>
    </source>
</evidence>
<dbReference type="Gene3D" id="2.30.30.40">
    <property type="entry name" value="SH3 Domains"/>
    <property type="match status" value="1"/>
</dbReference>
<feature type="region of interest" description="Disordered" evidence="3">
    <location>
        <begin position="611"/>
        <end position="630"/>
    </location>
</feature>
<evidence type="ECO:0000259" key="5">
    <source>
        <dbReference type="PROSITE" id="PS50002"/>
    </source>
</evidence>
<dbReference type="InterPro" id="IPR036028">
    <property type="entry name" value="SH3-like_dom_sf"/>
</dbReference>
<dbReference type="InterPro" id="IPR035899">
    <property type="entry name" value="DBL_dom_sf"/>
</dbReference>
<dbReference type="OrthoDB" id="8249516at2759"/>
<dbReference type="PANTHER" id="PTHR46026">
    <property type="entry name" value="RHO-TYPE GUANINE NUCLEOTIDE EXCHANGE FACTOR, ISOFORM F"/>
    <property type="match status" value="1"/>
</dbReference>
<dbReference type="SUPFAM" id="SSF48065">
    <property type="entry name" value="DBL homology domain (DH-domain)"/>
    <property type="match status" value="1"/>
</dbReference>
<dbReference type="STRING" id="158441.A0A226EKI6"/>
<evidence type="ECO:0000256" key="4">
    <source>
        <dbReference type="SAM" id="Phobius"/>
    </source>
</evidence>
<dbReference type="InterPro" id="IPR000219">
    <property type="entry name" value="DH_dom"/>
</dbReference>
<dbReference type="SMART" id="SM00233">
    <property type="entry name" value="PH"/>
    <property type="match status" value="1"/>
</dbReference>
<dbReference type="InterPro" id="IPR011993">
    <property type="entry name" value="PH-like_dom_sf"/>
</dbReference>
<feature type="transmembrane region" description="Helical" evidence="4">
    <location>
        <begin position="1048"/>
        <end position="1073"/>
    </location>
</feature>
<keyword evidence="4" id="KW-0812">Transmembrane</keyword>
<dbReference type="PROSITE" id="PS50003">
    <property type="entry name" value="PH_DOMAIN"/>
    <property type="match status" value="1"/>
</dbReference>
<accession>A0A226EKI6</accession>
<feature type="transmembrane region" description="Helical" evidence="4">
    <location>
        <begin position="1008"/>
        <end position="1027"/>
    </location>
</feature>
<dbReference type="GO" id="GO:0005737">
    <property type="term" value="C:cytoplasm"/>
    <property type="evidence" value="ECO:0007669"/>
    <property type="project" value="TreeGrafter"/>
</dbReference>
<evidence type="ECO:0000256" key="1">
    <source>
        <dbReference type="ARBA" id="ARBA00022443"/>
    </source>
</evidence>
<dbReference type="PROSITE" id="PS50010">
    <property type="entry name" value="DH_2"/>
    <property type="match status" value="1"/>
</dbReference>
<feature type="region of interest" description="Disordered" evidence="3">
    <location>
        <begin position="74"/>
        <end position="105"/>
    </location>
</feature>